<proteinExistence type="inferred from homology"/>
<dbReference type="SUPFAM" id="SSF53681">
    <property type="entry name" value="Aspartate/glutamate racemase"/>
    <property type="match status" value="2"/>
</dbReference>
<organism evidence="3 4">
    <name type="scientific">Ligilactobacillus agilis DSM 20509</name>
    <dbReference type="NCBI Taxonomy" id="1423718"/>
    <lineage>
        <taxon>Bacteria</taxon>
        <taxon>Bacillati</taxon>
        <taxon>Bacillota</taxon>
        <taxon>Bacilli</taxon>
        <taxon>Lactobacillales</taxon>
        <taxon>Lactobacillaceae</taxon>
        <taxon>Ligilactobacillus</taxon>
    </lineage>
</organism>
<comment type="caution">
    <text evidence="3">The sequence shown here is derived from an EMBL/GenBank/DDBJ whole genome shotgun (WGS) entry which is preliminary data.</text>
</comment>
<dbReference type="Gene3D" id="3.40.50.1860">
    <property type="match status" value="2"/>
</dbReference>
<dbReference type="GO" id="GO:0047661">
    <property type="term" value="F:amino-acid racemase activity"/>
    <property type="evidence" value="ECO:0007669"/>
    <property type="project" value="InterPro"/>
</dbReference>
<sequence length="233" mass="26205">MENFFAIIGGMGTMATESYIHQINLATNARSDQEYLNYILLNHATIPDRTSYILDHNQPNPLLDLLADIKALNQLKPSFYTLPCNTAHYFYKQLSEEANAPLLHMPQEAVNSIKISYSRAKRVGILATRGTIMHGIYDNAVISAGFELIKPNEELLSLTTELIYEKIKVNNYVDAALYRKIVTKMITDLKCDAVILGCTELSLAQEREPLRNIPLIDAQMALVNKTVEMAKTL</sequence>
<reference evidence="3 4" key="1">
    <citation type="journal article" date="2015" name="Genome Announc.">
        <title>Expanding the biotechnology potential of lactobacilli through comparative genomics of 213 strains and associated genera.</title>
        <authorList>
            <person name="Sun Z."/>
            <person name="Harris H.M."/>
            <person name="McCann A."/>
            <person name="Guo C."/>
            <person name="Argimon S."/>
            <person name="Zhang W."/>
            <person name="Yang X."/>
            <person name="Jeffery I.B."/>
            <person name="Cooney J.C."/>
            <person name="Kagawa T.F."/>
            <person name="Liu W."/>
            <person name="Song Y."/>
            <person name="Salvetti E."/>
            <person name="Wrobel A."/>
            <person name="Rasinkangas P."/>
            <person name="Parkhill J."/>
            <person name="Rea M.C."/>
            <person name="O'Sullivan O."/>
            <person name="Ritari J."/>
            <person name="Douillard F.P."/>
            <person name="Paul Ross R."/>
            <person name="Yang R."/>
            <person name="Briner A.E."/>
            <person name="Felis G.E."/>
            <person name="de Vos W.M."/>
            <person name="Barrangou R."/>
            <person name="Klaenhammer T.R."/>
            <person name="Caufield P.W."/>
            <person name="Cui Y."/>
            <person name="Zhang H."/>
            <person name="O'Toole P.W."/>
        </authorList>
    </citation>
    <scope>NUCLEOTIDE SEQUENCE [LARGE SCALE GENOMIC DNA]</scope>
    <source>
        <strain evidence="3 4">DSM 20509</strain>
    </source>
</reference>
<dbReference type="AlphaFoldDB" id="A0A0R2ABE5"/>
<dbReference type="RefSeq" id="WP_056976809.1">
    <property type="nucleotide sequence ID" value="NZ_AYYP01000044.1"/>
</dbReference>
<evidence type="ECO:0000313" key="3">
    <source>
        <dbReference type="EMBL" id="KRM64037.1"/>
    </source>
</evidence>
<comment type="similarity">
    <text evidence="1">Belongs to the aspartate/glutamate racemases family.</text>
</comment>
<dbReference type="EMBL" id="AYYP01000044">
    <property type="protein sequence ID" value="KRM64037.1"/>
    <property type="molecule type" value="Genomic_DNA"/>
</dbReference>
<dbReference type="PATRIC" id="fig|1423718.3.peg.49"/>
<keyword evidence="4" id="KW-1185">Reference proteome</keyword>
<evidence type="ECO:0000256" key="2">
    <source>
        <dbReference type="ARBA" id="ARBA00023235"/>
    </source>
</evidence>
<dbReference type="PANTHER" id="PTHR21198">
    <property type="entry name" value="GLUTAMATE RACEMASE"/>
    <property type="match status" value="1"/>
</dbReference>
<dbReference type="OrthoDB" id="9803739at2"/>
<protein>
    <submittedName>
        <fullName evidence="3">Aspartate racemase</fullName>
    </submittedName>
</protein>
<dbReference type="InterPro" id="IPR015942">
    <property type="entry name" value="Asp/Glu/hydantoin_racemase"/>
</dbReference>
<dbReference type="Proteomes" id="UP000051008">
    <property type="component" value="Unassembled WGS sequence"/>
</dbReference>
<gene>
    <name evidence="3" type="ORF">FC14_GL000047</name>
</gene>
<dbReference type="InterPro" id="IPR001920">
    <property type="entry name" value="Asp/Glu_race"/>
</dbReference>
<evidence type="ECO:0000313" key="4">
    <source>
        <dbReference type="Proteomes" id="UP000051008"/>
    </source>
</evidence>
<keyword evidence="2" id="KW-0413">Isomerase</keyword>
<dbReference type="Pfam" id="PF01177">
    <property type="entry name" value="Asp_Glu_race"/>
    <property type="match status" value="1"/>
</dbReference>
<accession>A0A0R2ABE5</accession>
<evidence type="ECO:0000256" key="1">
    <source>
        <dbReference type="ARBA" id="ARBA00007847"/>
    </source>
</evidence>
<dbReference type="NCBIfam" id="TIGR00035">
    <property type="entry name" value="asp_race"/>
    <property type="match status" value="1"/>
</dbReference>
<dbReference type="InterPro" id="IPR004380">
    <property type="entry name" value="Asp_race"/>
</dbReference>
<dbReference type="PANTHER" id="PTHR21198:SF7">
    <property type="entry name" value="ASPARTATE-GLUTAMATE RACEMASE FAMILY"/>
    <property type="match status" value="1"/>
</dbReference>
<name>A0A0R2ABE5_9LACO</name>